<evidence type="ECO:0000256" key="1">
    <source>
        <dbReference type="SAM" id="Coils"/>
    </source>
</evidence>
<feature type="compositionally biased region" description="Polar residues" evidence="2">
    <location>
        <begin position="10"/>
        <end position="28"/>
    </location>
</feature>
<evidence type="ECO:0000313" key="4">
    <source>
        <dbReference type="Proteomes" id="UP000266272"/>
    </source>
</evidence>
<proteinExistence type="predicted"/>
<name>A0A395NN73_TRIAR</name>
<protein>
    <submittedName>
        <fullName evidence="3">Uncharacterized protein</fullName>
    </submittedName>
</protein>
<evidence type="ECO:0000256" key="2">
    <source>
        <dbReference type="SAM" id="MobiDB-lite"/>
    </source>
</evidence>
<feature type="region of interest" description="Disordered" evidence="2">
    <location>
        <begin position="1"/>
        <end position="47"/>
    </location>
</feature>
<feature type="compositionally biased region" description="Polar residues" evidence="2">
    <location>
        <begin position="36"/>
        <end position="46"/>
    </location>
</feature>
<evidence type="ECO:0000313" key="3">
    <source>
        <dbReference type="EMBL" id="RFU77449.1"/>
    </source>
</evidence>
<keyword evidence="4" id="KW-1185">Reference proteome</keyword>
<sequence>MSKPDEDQPSILQGPSLAPTSQSNSSLETAAHPVNSAPTESATANTPVPMGPDLEWIACVVAALRAMARLTKISSPLLKIVFRGGVEILQCLGDYLKWRIEVLRERCISVRDECDSVREQWDASRKRSQKLRVSYEECRELHQECKVLLLQKTMRQDEYKTRRSTMQRHRRRLEGAFSELRQQEKMMEARFRQLNQIEQMVEDTLRELDRQDKIVENKLVEVQQLEDRIKATMG</sequence>
<dbReference type="Proteomes" id="UP000266272">
    <property type="component" value="Unassembled WGS sequence"/>
</dbReference>
<accession>A0A395NN73</accession>
<dbReference type="EMBL" id="PXOA01000279">
    <property type="protein sequence ID" value="RFU77449.1"/>
    <property type="molecule type" value="Genomic_DNA"/>
</dbReference>
<keyword evidence="1" id="KW-0175">Coiled coil</keyword>
<comment type="caution">
    <text evidence="3">The sequence shown here is derived from an EMBL/GenBank/DDBJ whole genome shotgun (WGS) entry which is preliminary data.</text>
</comment>
<organism evidence="3 4">
    <name type="scientific">Trichoderma arundinaceum</name>
    <dbReference type="NCBI Taxonomy" id="490622"/>
    <lineage>
        <taxon>Eukaryota</taxon>
        <taxon>Fungi</taxon>
        <taxon>Dikarya</taxon>
        <taxon>Ascomycota</taxon>
        <taxon>Pezizomycotina</taxon>
        <taxon>Sordariomycetes</taxon>
        <taxon>Hypocreomycetidae</taxon>
        <taxon>Hypocreales</taxon>
        <taxon>Hypocreaceae</taxon>
        <taxon>Trichoderma</taxon>
    </lineage>
</organism>
<dbReference type="AlphaFoldDB" id="A0A395NN73"/>
<gene>
    <name evidence="3" type="ORF">TARUN_4752</name>
</gene>
<feature type="coiled-coil region" evidence="1">
    <location>
        <begin position="166"/>
        <end position="228"/>
    </location>
</feature>
<reference evidence="3 4" key="1">
    <citation type="journal article" date="2018" name="PLoS Pathog.">
        <title>Evolution of structural diversity of trichothecenes, a family of toxins produced by plant pathogenic and entomopathogenic fungi.</title>
        <authorList>
            <person name="Proctor R.H."/>
            <person name="McCormick S.P."/>
            <person name="Kim H.S."/>
            <person name="Cardoza R.E."/>
            <person name="Stanley A.M."/>
            <person name="Lindo L."/>
            <person name="Kelly A."/>
            <person name="Brown D.W."/>
            <person name="Lee T."/>
            <person name="Vaughan M.M."/>
            <person name="Alexander N.J."/>
            <person name="Busman M."/>
            <person name="Gutierrez S."/>
        </authorList>
    </citation>
    <scope>NUCLEOTIDE SEQUENCE [LARGE SCALE GENOMIC DNA]</scope>
    <source>
        <strain evidence="3 4">IBT 40837</strain>
    </source>
</reference>